<accession>A0A9D5HY59</accession>
<evidence type="ECO:0000256" key="1">
    <source>
        <dbReference type="SAM" id="MobiDB-lite"/>
    </source>
</evidence>
<feature type="compositionally biased region" description="Polar residues" evidence="1">
    <location>
        <begin position="265"/>
        <end position="277"/>
    </location>
</feature>
<protein>
    <recommendedName>
        <fullName evidence="5">Signal peptide-containing protein</fullName>
    </recommendedName>
</protein>
<dbReference type="Proteomes" id="UP001067231">
    <property type="component" value="Unassembled WGS sequence"/>
</dbReference>
<evidence type="ECO:0000313" key="4">
    <source>
        <dbReference type="EMBL" id="KAJ1611793.1"/>
    </source>
</evidence>
<proteinExistence type="predicted"/>
<feature type="compositionally biased region" description="Polar residues" evidence="1">
    <location>
        <begin position="206"/>
        <end position="217"/>
    </location>
</feature>
<organism evidence="4">
    <name type="scientific">Cryptosporidium canis</name>
    <dbReference type="NCBI Taxonomy" id="195482"/>
    <lineage>
        <taxon>Eukaryota</taxon>
        <taxon>Sar</taxon>
        <taxon>Alveolata</taxon>
        <taxon>Apicomplexa</taxon>
        <taxon>Conoidasida</taxon>
        <taxon>Coccidia</taxon>
        <taxon>Eucoccidiorida</taxon>
        <taxon>Eimeriorina</taxon>
        <taxon>Cryptosporidiidae</taxon>
        <taxon>Cryptosporidium</taxon>
    </lineage>
</organism>
<reference evidence="4" key="1">
    <citation type="submission" date="2022-10" db="EMBL/GenBank/DDBJ databases">
        <title>Adaptive evolution leads to modifications in subtelomeric GC content in a zoonotic Cryptosporidium species.</title>
        <authorList>
            <person name="Li J."/>
            <person name="Feng Y."/>
            <person name="Xiao L."/>
        </authorList>
    </citation>
    <scope>NUCLEOTIDE SEQUENCE</scope>
    <source>
        <strain evidence="4">33844</strain>
    </source>
</reference>
<evidence type="ECO:0000256" key="3">
    <source>
        <dbReference type="SAM" id="SignalP"/>
    </source>
</evidence>
<sequence length="329" mass="36004">MRTFLVLLLFISLSESIFGVQREQRADGSVVSGPQVYNNLKVNNQVRTKSEVGDVRSSAQSKAGRMDKSVVASRVAGVANQDGTSGVHEVQGYSSLRTSEIIYNGTQVLTLIFFISVIIFGLFILTIALVPKYARRLGFRTRMEIPAEPEVEDSDLNIEKKASVGRETNLGGGSPLLFTKVKNHSLRRHSMVSDGSSESCRIATRPRSSSSLPSVQAFSEGVDESTTGDESSTRTSRHGSNKNLKKRPYNNDLVARVYRTHEQGRLSNLNNNGTITQREGEGSELSPTSASAVVAIQMSELIARWNPKKDSRLIQKANPMTFGRHPSGS</sequence>
<name>A0A9D5HY59_9CRYT</name>
<dbReference type="EMBL" id="JAPCXC010000011">
    <property type="protein sequence ID" value="KAJ1611793.1"/>
    <property type="molecule type" value="Genomic_DNA"/>
</dbReference>
<gene>
    <name evidence="4" type="ORF">OJ253_768</name>
</gene>
<dbReference type="OrthoDB" id="343254at2759"/>
<keyword evidence="2" id="KW-0812">Transmembrane</keyword>
<feature type="transmembrane region" description="Helical" evidence="2">
    <location>
        <begin position="108"/>
        <end position="130"/>
    </location>
</feature>
<feature type="chain" id="PRO_5039352747" description="Signal peptide-containing protein" evidence="3">
    <location>
        <begin position="20"/>
        <end position="329"/>
    </location>
</feature>
<keyword evidence="3" id="KW-0732">Signal</keyword>
<keyword evidence="2" id="KW-1133">Transmembrane helix</keyword>
<dbReference type="AlphaFoldDB" id="A0A9D5HY59"/>
<feature type="region of interest" description="Disordered" evidence="1">
    <location>
        <begin position="188"/>
        <end position="287"/>
    </location>
</feature>
<evidence type="ECO:0000256" key="2">
    <source>
        <dbReference type="SAM" id="Phobius"/>
    </source>
</evidence>
<comment type="caution">
    <text evidence="4">The sequence shown here is derived from an EMBL/GenBank/DDBJ whole genome shotgun (WGS) entry which is preliminary data.</text>
</comment>
<keyword evidence="2" id="KW-0472">Membrane</keyword>
<feature type="compositionally biased region" description="Basic residues" evidence="1">
    <location>
        <begin position="235"/>
        <end position="248"/>
    </location>
</feature>
<evidence type="ECO:0008006" key="5">
    <source>
        <dbReference type="Google" id="ProtNLM"/>
    </source>
</evidence>
<feature type="signal peptide" evidence="3">
    <location>
        <begin position="1"/>
        <end position="19"/>
    </location>
</feature>